<dbReference type="STRING" id="403935.SAMN05216481_114125"/>
<accession>A0A1H9IMH0</accession>
<organism evidence="2 3">
    <name type="scientific">Streptomyces radiopugnans</name>
    <dbReference type="NCBI Taxonomy" id="403935"/>
    <lineage>
        <taxon>Bacteria</taxon>
        <taxon>Bacillati</taxon>
        <taxon>Actinomycetota</taxon>
        <taxon>Actinomycetes</taxon>
        <taxon>Kitasatosporales</taxon>
        <taxon>Streptomycetaceae</taxon>
        <taxon>Streptomyces</taxon>
    </lineage>
</organism>
<feature type="compositionally biased region" description="Low complexity" evidence="1">
    <location>
        <begin position="384"/>
        <end position="401"/>
    </location>
</feature>
<feature type="compositionally biased region" description="Basic and acidic residues" evidence="1">
    <location>
        <begin position="523"/>
        <end position="536"/>
    </location>
</feature>
<evidence type="ECO:0000313" key="3">
    <source>
        <dbReference type="Proteomes" id="UP000199055"/>
    </source>
</evidence>
<sequence length="557" mass="56665">MTDKDRQDGQDRPEEPFVAGQLVMTDLKRNGAFIPVDLFGGVAARNSVMGTTDFEKKDLEEMFPLVDDADPADIENAADTLWDAGGKIRQIGDDLKKHIDKVDWEGEFGDSFREWGRKLSRNTLLLADFTEKASTQLKAAGVGLSMVRSGMPERDPAVMAAPRLESIPPEERVESNEKYKLAKKKEDDRQEAINQMNRLASYYKVSHDNMKGLEEPEFGPMPNVGMPPAPPRYRRKPVPGGGDVSASPGHGGGGAVSGSQAAGVGMTHSAPGEPGFVGGAPALQEPVRTDLNTVAPVTPPAPADTGPRTSPAPTSGGPVTSGPALPGPAPTLTPRGGGNLKQVGTSRIPAAHAPGQGSGQPGTGRAGGPSTVPPANNTNPRPVTGSAPPAGRAPTATTPPMGRGGSGIFGGTPQQGQGASNGPRLPRGTVIGAEHGMTGRPSGGAAGTGAIGSGTGSGSTGRRSGAATGGGAVGAPRSAPGQGGVVRPFTPGGSGLARGGTGGTGGSVQSTTGAVPRSGSASSREENRKDSRRPDYLTEDEETWRTGRNGIAPPVID</sequence>
<feature type="region of interest" description="Disordered" evidence="1">
    <location>
        <begin position="213"/>
        <end position="557"/>
    </location>
</feature>
<evidence type="ECO:0000313" key="2">
    <source>
        <dbReference type="EMBL" id="SEQ75709.1"/>
    </source>
</evidence>
<protein>
    <submittedName>
        <fullName evidence="2">Uncharacterized protein</fullName>
    </submittedName>
</protein>
<gene>
    <name evidence="2" type="ORF">SAMN05216481_114125</name>
</gene>
<evidence type="ECO:0000256" key="1">
    <source>
        <dbReference type="SAM" id="MobiDB-lite"/>
    </source>
</evidence>
<feature type="compositionally biased region" description="Gly residues" evidence="1">
    <location>
        <begin position="441"/>
        <end position="459"/>
    </location>
</feature>
<dbReference type="AlphaFoldDB" id="A0A1H9IMH0"/>
<dbReference type="EMBL" id="FOET01000014">
    <property type="protein sequence ID" value="SEQ75709.1"/>
    <property type="molecule type" value="Genomic_DNA"/>
</dbReference>
<dbReference type="RefSeq" id="WP_093662261.1">
    <property type="nucleotide sequence ID" value="NZ_FOET01000014.1"/>
</dbReference>
<feature type="compositionally biased region" description="Gly residues" evidence="1">
    <location>
        <begin position="492"/>
        <end position="506"/>
    </location>
</feature>
<feature type="region of interest" description="Disordered" evidence="1">
    <location>
        <begin position="171"/>
        <end position="190"/>
    </location>
</feature>
<keyword evidence="3" id="KW-1185">Reference proteome</keyword>
<name>A0A1H9IMH0_9ACTN</name>
<feature type="compositionally biased region" description="Gly residues" evidence="1">
    <location>
        <begin position="239"/>
        <end position="256"/>
    </location>
</feature>
<reference evidence="2 3" key="1">
    <citation type="submission" date="2016-10" db="EMBL/GenBank/DDBJ databases">
        <authorList>
            <person name="de Groot N.N."/>
        </authorList>
    </citation>
    <scope>NUCLEOTIDE SEQUENCE [LARGE SCALE GENOMIC DNA]</scope>
    <source>
        <strain evidence="2 3">CGMCC 4.3519</strain>
    </source>
</reference>
<feature type="compositionally biased region" description="Gly residues" evidence="1">
    <location>
        <begin position="356"/>
        <end position="367"/>
    </location>
</feature>
<proteinExistence type="predicted"/>
<dbReference type="Proteomes" id="UP000199055">
    <property type="component" value="Unassembled WGS sequence"/>
</dbReference>